<organism evidence="1 2">
    <name type="scientific">Absicoccus porci</name>
    <dbReference type="NCBI Taxonomy" id="2486576"/>
    <lineage>
        <taxon>Bacteria</taxon>
        <taxon>Bacillati</taxon>
        <taxon>Bacillota</taxon>
        <taxon>Erysipelotrichia</taxon>
        <taxon>Erysipelotrichales</taxon>
        <taxon>Erysipelotrichaceae</taxon>
        <taxon>Absicoccus</taxon>
    </lineage>
</organism>
<dbReference type="EMBL" id="RJQC01000002">
    <property type="protein sequence ID" value="RNM30205.1"/>
    <property type="molecule type" value="Genomic_DNA"/>
</dbReference>
<gene>
    <name evidence="1" type="ORF">EDX97_05225</name>
</gene>
<accession>A0A3N0HZK5</accession>
<dbReference type="Proteomes" id="UP000276568">
    <property type="component" value="Unassembled WGS sequence"/>
</dbReference>
<reference evidence="1 2" key="1">
    <citation type="submission" date="2018-11" db="EMBL/GenBank/DDBJ databases">
        <title>Clostridium sp. nov., a member of the family Erysipelotrichaceae isolated from pig faeces.</title>
        <authorList>
            <person name="Chang Y.-H."/>
        </authorList>
    </citation>
    <scope>NUCLEOTIDE SEQUENCE [LARGE SCALE GENOMIC DNA]</scope>
    <source>
        <strain evidence="1 2">YH-panp20</strain>
    </source>
</reference>
<protein>
    <submittedName>
        <fullName evidence="1">Uncharacterized protein</fullName>
    </submittedName>
</protein>
<dbReference type="RefSeq" id="WP_128520134.1">
    <property type="nucleotide sequence ID" value="NZ_CAUWBR010000004.1"/>
</dbReference>
<dbReference type="AlphaFoldDB" id="A0A3N0HZK5"/>
<keyword evidence="2" id="KW-1185">Reference proteome</keyword>
<sequence length="97" mass="11625">MRTYTLYVVVDTLEEKQVNEVQSALSQLGNFHFSPIREQASLISCSEFYATMQCEKRTWEALIPQLNAYWTKDDETWLDYGYNTRMFHPHVYYLEIK</sequence>
<evidence type="ECO:0000313" key="2">
    <source>
        <dbReference type="Proteomes" id="UP000276568"/>
    </source>
</evidence>
<comment type="caution">
    <text evidence="1">The sequence shown here is derived from an EMBL/GenBank/DDBJ whole genome shotgun (WGS) entry which is preliminary data.</text>
</comment>
<name>A0A3N0HZK5_9FIRM</name>
<dbReference type="OrthoDB" id="1770840at2"/>
<evidence type="ECO:0000313" key="1">
    <source>
        <dbReference type="EMBL" id="RNM30205.1"/>
    </source>
</evidence>
<proteinExistence type="predicted"/>